<keyword evidence="2" id="KW-0472">Membrane</keyword>
<reference evidence="4" key="1">
    <citation type="submission" date="2022-12" db="EMBL/GenBank/DDBJ databases">
        <title>Chromosome-level genome assembly of the bean flower thrips Megalurothrips usitatus.</title>
        <authorList>
            <person name="Ma L."/>
            <person name="Liu Q."/>
            <person name="Li H."/>
            <person name="Cai W."/>
        </authorList>
    </citation>
    <scope>NUCLEOTIDE SEQUENCE</scope>
    <source>
        <strain evidence="4">Cailab_2022a</strain>
    </source>
</reference>
<evidence type="ECO:0000259" key="3">
    <source>
        <dbReference type="PROSITE" id="PS50212"/>
    </source>
</evidence>
<keyword evidence="2" id="KW-0812">Transmembrane</keyword>
<comment type="caution">
    <text evidence="4">The sequence shown here is derived from an EMBL/GenBank/DDBJ whole genome shotgun (WGS) entry which is preliminary data.</text>
</comment>
<organism evidence="4 5">
    <name type="scientific">Megalurothrips usitatus</name>
    <name type="common">bean blossom thrips</name>
    <dbReference type="NCBI Taxonomy" id="439358"/>
    <lineage>
        <taxon>Eukaryota</taxon>
        <taxon>Metazoa</taxon>
        <taxon>Ecdysozoa</taxon>
        <taxon>Arthropoda</taxon>
        <taxon>Hexapoda</taxon>
        <taxon>Insecta</taxon>
        <taxon>Pterygota</taxon>
        <taxon>Neoptera</taxon>
        <taxon>Paraneoptera</taxon>
        <taxon>Thysanoptera</taxon>
        <taxon>Terebrantia</taxon>
        <taxon>Thripoidea</taxon>
        <taxon>Thripidae</taxon>
        <taxon>Megalurothrips</taxon>
    </lineage>
</organism>
<dbReference type="InterPro" id="IPR000651">
    <property type="entry name" value="Ras-like_Gua-exchang_fac_N"/>
</dbReference>
<name>A0AAV7XD36_9NEOP</name>
<accession>A0AAV7XD36</accession>
<evidence type="ECO:0000256" key="2">
    <source>
        <dbReference type="SAM" id="Phobius"/>
    </source>
</evidence>
<evidence type="ECO:0000313" key="5">
    <source>
        <dbReference type="Proteomes" id="UP001075354"/>
    </source>
</evidence>
<evidence type="ECO:0000256" key="1">
    <source>
        <dbReference type="PROSITE-ProRule" id="PRU00135"/>
    </source>
</evidence>
<keyword evidence="5" id="KW-1185">Reference proteome</keyword>
<dbReference type="AlphaFoldDB" id="A0AAV7XD36"/>
<keyword evidence="1" id="KW-0344">Guanine-nucleotide releasing factor</keyword>
<evidence type="ECO:0000313" key="4">
    <source>
        <dbReference type="EMBL" id="KAJ1521526.1"/>
    </source>
</evidence>
<dbReference type="Gene3D" id="1.20.870.10">
    <property type="entry name" value="Son of sevenless (SoS) protein Chain: S domain 1"/>
    <property type="match status" value="1"/>
</dbReference>
<feature type="domain" description="N-terminal Ras-GEF" evidence="3">
    <location>
        <begin position="4"/>
        <end position="118"/>
    </location>
</feature>
<dbReference type="Proteomes" id="UP001075354">
    <property type="component" value="Chromosome 13"/>
</dbReference>
<gene>
    <name evidence="4" type="ORF">ONE63_003189</name>
</gene>
<dbReference type="SUPFAM" id="SSF48366">
    <property type="entry name" value="Ras GEF"/>
    <property type="match status" value="1"/>
</dbReference>
<dbReference type="PROSITE" id="PS50212">
    <property type="entry name" value="RASGEF_NTER"/>
    <property type="match status" value="1"/>
</dbReference>
<dbReference type="EMBL" id="JAPTSV010000013">
    <property type="protein sequence ID" value="KAJ1521526.1"/>
    <property type="molecule type" value="Genomic_DNA"/>
</dbReference>
<sequence length="196" mass="22126">MVYREDTLVAGALEALVRHAIPTAEYFPEDAYMFAFILCARMFVPLEEVSTGDERRCAALGRNVLRFLREWSDSFAYDYREERMMALCIEVTQRLVELLPDARREVSELQTDLLAKLTAVETYEEFLNRCGDVRYVDSVEELTAVSPRSISFLFFFVCVYFSFFCCGYSAGGAAAAGRGSYFPHSLLLPPPPGGLS</sequence>
<dbReference type="InterPro" id="IPR023578">
    <property type="entry name" value="Ras_GEF_dom_sf"/>
</dbReference>
<protein>
    <recommendedName>
        <fullName evidence="3">N-terminal Ras-GEF domain-containing protein</fullName>
    </recommendedName>
</protein>
<proteinExistence type="predicted"/>
<keyword evidence="2" id="KW-1133">Transmembrane helix</keyword>
<dbReference type="GO" id="GO:0005085">
    <property type="term" value="F:guanyl-nucleotide exchange factor activity"/>
    <property type="evidence" value="ECO:0007669"/>
    <property type="project" value="UniProtKB-KW"/>
</dbReference>
<feature type="transmembrane region" description="Helical" evidence="2">
    <location>
        <begin position="152"/>
        <end position="176"/>
    </location>
</feature>